<dbReference type="Proteomes" id="UP001172673">
    <property type="component" value="Unassembled WGS sequence"/>
</dbReference>
<sequence>MSSLTVAFFGATGGVTNAILIHTLLAGRKAIALVRTPQKLRDQLTRQDLSPEVLSNLTIVEGNALDVYAVKRTLTVSGPNTLPNVIVSGLGGAPVFKFQWLRPFQFATLDNPRICETAAATLIQAMGEIYDEQSSLRAQHEKKPLLTFVSTTGITRGPEDVPFWIRFLYHQILTIPHIDKRKMEDIYRADAEKSDQQSKLFRTIVGIRPTLLTPLDNSPADYRDVIGIEKIRAGTEQDPAIGYSIKRGDVGQWVWENVVRQAAGGGKWEGQMVSLTS</sequence>
<dbReference type="PANTHER" id="PTHR15020:SF50">
    <property type="entry name" value="UPF0659 PROTEIN YMR090W"/>
    <property type="match status" value="1"/>
</dbReference>
<gene>
    <name evidence="2" type="ORF">H2200_007259</name>
</gene>
<evidence type="ECO:0000256" key="1">
    <source>
        <dbReference type="ARBA" id="ARBA00038376"/>
    </source>
</evidence>
<name>A0AA38X7K8_9EURO</name>
<organism evidence="2 3">
    <name type="scientific">Cladophialophora chaetospira</name>
    <dbReference type="NCBI Taxonomy" id="386627"/>
    <lineage>
        <taxon>Eukaryota</taxon>
        <taxon>Fungi</taxon>
        <taxon>Dikarya</taxon>
        <taxon>Ascomycota</taxon>
        <taxon>Pezizomycotina</taxon>
        <taxon>Eurotiomycetes</taxon>
        <taxon>Chaetothyriomycetidae</taxon>
        <taxon>Chaetothyriales</taxon>
        <taxon>Herpotrichiellaceae</taxon>
        <taxon>Cladophialophora</taxon>
    </lineage>
</organism>
<comment type="similarity">
    <text evidence="1">Belongs to the avfA family.</text>
</comment>
<evidence type="ECO:0000313" key="2">
    <source>
        <dbReference type="EMBL" id="KAJ9608271.1"/>
    </source>
</evidence>
<proteinExistence type="inferred from homology"/>
<evidence type="ECO:0000313" key="3">
    <source>
        <dbReference type="Proteomes" id="UP001172673"/>
    </source>
</evidence>
<evidence type="ECO:0008006" key="4">
    <source>
        <dbReference type="Google" id="ProtNLM"/>
    </source>
</evidence>
<reference evidence="2" key="1">
    <citation type="submission" date="2022-10" db="EMBL/GenBank/DDBJ databases">
        <title>Culturing micro-colonial fungi from biological soil crusts in the Mojave desert and describing Neophaeococcomyces mojavensis, and introducing the new genera and species Taxawa tesnikishii.</title>
        <authorList>
            <person name="Kurbessoian T."/>
            <person name="Stajich J.E."/>
        </authorList>
    </citation>
    <scope>NUCLEOTIDE SEQUENCE</scope>
    <source>
        <strain evidence="2">TK_41</strain>
    </source>
</reference>
<dbReference type="InterPro" id="IPR036291">
    <property type="entry name" value="NAD(P)-bd_dom_sf"/>
</dbReference>
<dbReference type="AlphaFoldDB" id="A0AA38X7K8"/>
<accession>A0AA38X7K8</accession>
<dbReference type="EMBL" id="JAPDRK010000010">
    <property type="protein sequence ID" value="KAJ9608271.1"/>
    <property type="molecule type" value="Genomic_DNA"/>
</dbReference>
<dbReference type="PANTHER" id="PTHR15020">
    <property type="entry name" value="FLAVIN REDUCTASE-RELATED"/>
    <property type="match status" value="1"/>
</dbReference>
<keyword evidence="3" id="KW-1185">Reference proteome</keyword>
<dbReference type="Gene3D" id="3.40.50.720">
    <property type="entry name" value="NAD(P)-binding Rossmann-like Domain"/>
    <property type="match status" value="1"/>
</dbReference>
<dbReference type="SUPFAM" id="SSF51735">
    <property type="entry name" value="NAD(P)-binding Rossmann-fold domains"/>
    <property type="match status" value="1"/>
</dbReference>
<comment type="caution">
    <text evidence="2">The sequence shown here is derived from an EMBL/GenBank/DDBJ whole genome shotgun (WGS) entry which is preliminary data.</text>
</comment>
<protein>
    <recommendedName>
        <fullName evidence="4">NAD(P)-binding domain-containing protein</fullName>
    </recommendedName>
</protein>